<evidence type="ECO:0000313" key="1">
    <source>
        <dbReference type="EMBL" id="KAA6357543.1"/>
    </source>
</evidence>
<comment type="caution">
    <text evidence="1">The sequence shown here is derived from an EMBL/GenBank/DDBJ whole genome shotgun (WGS) entry which is preliminary data.</text>
</comment>
<dbReference type="AlphaFoldDB" id="A0A5J4TIH2"/>
<proteinExistence type="predicted"/>
<dbReference type="EMBL" id="SNRW01031258">
    <property type="protein sequence ID" value="KAA6357543.1"/>
    <property type="molecule type" value="Genomic_DNA"/>
</dbReference>
<accession>A0A5J4TIH2</accession>
<gene>
    <name evidence="1" type="ORF">EZS28_046931</name>
</gene>
<reference evidence="1 2" key="1">
    <citation type="submission" date="2019-03" db="EMBL/GenBank/DDBJ databases">
        <title>Single cell metagenomics reveals metabolic interactions within the superorganism composed of flagellate Streblomastix strix and complex community of Bacteroidetes bacteria on its surface.</title>
        <authorList>
            <person name="Treitli S.C."/>
            <person name="Kolisko M."/>
            <person name="Husnik F."/>
            <person name="Keeling P."/>
            <person name="Hampl V."/>
        </authorList>
    </citation>
    <scope>NUCLEOTIDE SEQUENCE [LARGE SCALE GENOMIC DNA]</scope>
    <source>
        <strain evidence="1">ST1C</strain>
    </source>
</reference>
<protein>
    <submittedName>
        <fullName evidence="1">Uncharacterized protein</fullName>
    </submittedName>
</protein>
<name>A0A5J4TIH2_9EUKA</name>
<dbReference type="Proteomes" id="UP000324800">
    <property type="component" value="Unassembled WGS sequence"/>
</dbReference>
<organism evidence="1 2">
    <name type="scientific">Streblomastix strix</name>
    <dbReference type="NCBI Taxonomy" id="222440"/>
    <lineage>
        <taxon>Eukaryota</taxon>
        <taxon>Metamonada</taxon>
        <taxon>Preaxostyla</taxon>
        <taxon>Oxymonadida</taxon>
        <taxon>Streblomastigidae</taxon>
        <taxon>Streblomastix</taxon>
    </lineage>
</organism>
<sequence>MQLYRYCTSYLLELPLQKSQLQIPILTSQYSALELKRYLSDNEQIKISLKFRLQDLSLDSVNCIEIGDIIFMIAKSKYNIDDLIDEDDWNELEEESNYESEYYNDDEDKDYYEFKEEDINIELKLGIRPLR</sequence>
<evidence type="ECO:0000313" key="2">
    <source>
        <dbReference type="Proteomes" id="UP000324800"/>
    </source>
</evidence>